<comment type="caution">
    <text evidence="2">The sequence shown here is derived from an EMBL/GenBank/DDBJ whole genome shotgun (WGS) entry which is preliminary data.</text>
</comment>
<evidence type="ECO:0000313" key="3">
    <source>
        <dbReference type="Proteomes" id="UP001203297"/>
    </source>
</evidence>
<keyword evidence="3" id="KW-1185">Reference proteome</keyword>
<proteinExistence type="predicted"/>
<feature type="signal peptide" evidence="1">
    <location>
        <begin position="1"/>
        <end position="18"/>
    </location>
</feature>
<gene>
    <name evidence="2" type="ORF">B0F90DRAFT_1668617</name>
</gene>
<accession>A0AAD4QMZ6</accession>
<evidence type="ECO:0000256" key="1">
    <source>
        <dbReference type="SAM" id="SignalP"/>
    </source>
</evidence>
<evidence type="ECO:0000313" key="2">
    <source>
        <dbReference type="EMBL" id="KAI0299654.1"/>
    </source>
</evidence>
<reference evidence="2" key="1">
    <citation type="journal article" date="2022" name="New Phytol.">
        <title>Evolutionary transition to the ectomycorrhizal habit in the genomes of a hyperdiverse lineage of mushroom-forming fungi.</title>
        <authorList>
            <person name="Looney B."/>
            <person name="Miyauchi S."/>
            <person name="Morin E."/>
            <person name="Drula E."/>
            <person name="Courty P.E."/>
            <person name="Kohler A."/>
            <person name="Kuo A."/>
            <person name="LaButti K."/>
            <person name="Pangilinan J."/>
            <person name="Lipzen A."/>
            <person name="Riley R."/>
            <person name="Andreopoulos W."/>
            <person name="He G."/>
            <person name="Johnson J."/>
            <person name="Nolan M."/>
            <person name="Tritt A."/>
            <person name="Barry K.W."/>
            <person name="Grigoriev I.V."/>
            <person name="Nagy L.G."/>
            <person name="Hibbett D."/>
            <person name="Henrissat B."/>
            <person name="Matheny P.B."/>
            <person name="Labbe J."/>
            <person name="Martin F.M."/>
        </authorList>
    </citation>
    <scope>NUCLEOTIDE SEQUENCE</scope>
    <source>
        <strain evidence="2">BPL690</strain>
    </source>
</reference>
<name>A0AAD4QMZ6_9AGAM</name>
<evidence type="ECO:0008006" key="4">
    <source>
        <dbReference type="Google" id="ProtNLM"/>
    </source>
</evidence>
<dbReference type="Proteomes" id="UP001203297">
    <property type="component" value="Unassembled WGS sequence"/>
</dbReference>
<sequence length="171" mass="19015">MLLRTIILFTFFSAFASSKVIDHEVLQCATKAFTDAWWGTFNKFVGLTPNYPEGTFVAVECTQIPNMRCNAIPENAKCKRKYCGIRRGPNHFALSIARTTSTLAWHGYKTGGGPITREGLGDPLITPRACTRAQRYPHAVGGVGEEGVGRVTSIERRKRKRIAAPVFQPIW</sequence>
<dbReference type="EMBL" id="WTXG01000022">
    <property type="protein sequence ID" value="KAI0299654.1"/>
    <property type="molecule type" value="Genomic_DNA"/>
</dbReference>
<feature type="chain" id="PRO_5042238309" description="Secreted protein" evidence="1">
    <location>
        <begin position="19"/>
        <end position="171"/>
    </location>
</feature>
<protein>
    <recommendedName>
        <fullName evidence="4">Secreted protein</fullName>
    </recommendedName>
</protein>
<organism evidence="2 3">
    <name type="scientific">Multifurca ochricompacta</name>
    <dbReference type="NCBI Taxonomy" id="376703"/>
    <lineage>
        <taxon>Eukaryota</taxon>
        <taxon>Fungi</taxon>
        <taxon>Dikarya</taxon>
        <taxon>Basidiomycota</taxon>
        <taxon>Agaricomycotina</taxon>
        <taxon>Agaricomycetes</taxon>
        <taxon>Russulales</taxon>
        <taxon>Russulaceae</taxon>
        <taxon>Multifurca</taxon>
    </lineage>
</organism>
<keyword evidence="1" id="KW-0732">Signal</keyword>
<dbReference type="AlphaFoldDB" id="A0AAD4QMZ6"/>